<organism evidence="1 2">
    <name type="scientific">Bradyrhizobium zhanjiangense</name>
    <dbReference type="NCBI Taxonomy" id="1325107"/>
    <lineage>
        <taxon>Bacteria</taxon>
        <taxon>Pseudomonadati</taxon>
        <taxon>Pseudomonadota</taxon>
        <taxon>Alphaproteobacteria</taxon>
        <taxon>Hyphomicrobiales</taxon>
        <taxon>Nitrobacteraceae</taxon>
        <taxon>Bradyrhizobium</taxon>
    </lineage>
</organism>
<reference evidence="1 2" key="1">
    <citation type="submission" date="2018-11" db="EMBL/GenBank/DDBJ databases">
        <title>Bradyrhizobium sp. nov., isolated from effective nodules of peanut in China.</title>
        <authorList>
            <person name="Li Y."/>
        </authorList>
    </citation>
    <scope>NUCLEOTIDE SEQUENCE [LARGE SCALE GENOMIC DNA]</scope>
    <source>
        <strain evidence="1 2">CCBAU 51770</strain>
    </source>
</reference>
<name>A0A4Q0QXG2_9BRAD</name>
<dbReference type="Proteomes" id="UP000290174">
    <property type="component" value="Unassembled WGS sequence"/>
</dbReference>
<proteinExistence type="predicted"/>
<evidence type="ECO:0000313" key="2">
    <source>
        <dbReference type="Proteomes" id="UP000290174"/>
    </source>
</evidence>
<accession>A0A4Q0QXG2</accession>
<gene>
    <name evidence="1" type="ORF">EAS61_05745</name>
</gene>
<sequence>MSFSTSKPSSTSRPSHKLSRLISAPRRHAIGEGIACWYPVARRGLCPETMSLSGLHLGRGIPPGERSCVHQRSFKQSCFWRLQAGSRAHMR</sequence>
<comment type="caution">
    <text evidence="1">The sequence shown here is derived from an EMBL/GenBank/DDBJ whole genome shotgun (WGS) entry which is preliminary data.</text>
</comment>
<dbReference type="AlphaFoldDB" id="A0A4Q0QXG2"/>
<protein>
    <submittedName>
        <fullName evidence="1">Uncharacterized protein</fullName>
    </submittedName>
</protein>
<dbReference type="EMBL" id="RKMK01000003">
    <property type="protein sequence ID" value="RXH01940.1"/>
    <property type="molecule type" value="Genomic_DNA"/>
</dbReference>
<evidence type="ECO:0000313" key="1">
    <source>
        <dbReference type="EMBL" id="RXH01940.1"/>
    </source>
</evidence>